<dbReference type="GO" id="GO:0006508">
    <property type="term" value="P:proteolysis"/>
    <property type="evidence" value="ECO:0007669"/>
    <property type="project" value="UniProtKB-KW"/>
</dbReference>
<keyword evidence="10" id="KW-1185">Reference proteome</keyword>
<dbReference type="PANTHER" id="PTHR12931">
    <property type="entry name" value="UBIQUITIN THIOLESTERASE PROTEIN OTUB"/>
    <property type="match status" value="1"/>
</dbReference>
<dbReference type="Pfam" id="PF10275">
    <property type="entry name" value="Peptidase_C65"/>
    <property type="match status" value="1"/>
</dbReference>
<dbReference type="GO" id="GO:0071108">
    <property type="term" value="P:protein K48-linked deubiquitination"/>
    <property type="evidence" value="ECO:0007669"/>
    <property type="project" value="TreeGrafter"/>
</dbReference>
<dbReference type="InterPro" id="IPR019400">
    <property type="entry name" value="Peptidase_C65_otubain"/>
</dbReference>
<comment type="similarity">
    <text evidence="2">Belongs to the peptidase C65 family.</text>
</comment>
<evidence type="ECO:0000256" key="4">
    <source>
        <dbReference type="ARBA" id="ARBA00022670"/>
    </source>
</evidence>
<evidence type="ECO:0000256" key="5">
    <source>
        <dbReference type="ARBA" id="ARBA00022786"/>
    </source>
</evidence>
<evidence type="ECO:0000256" key="7">
    <source>
        <dbReference type="ARBA" id="ARBA00022807"/>
    </source>
</evidence>
<keyword evidence="7" id="KW-0788">Thiol protease</keyword>
<evidence type="ECO:0000313" key="9">
    <source>
        <dbReference type="EMBL" id="KAK2567495.1"/>
    </source>
</evidence>
<evidence type="ECO:0000256" key="3">
    <source>
        <dbReference type="ARBA" id="ARBA00012759"/>
    </source>
</evidence>
<dbReference type="Gene3D" id="1.20.1300.20">
    <property type="entry name" value="Peptidase C65 Otubain, subdomain 2"/>
    <property type="match status" value="1"/>
</dbReference>
<evidence type="ECO:0000256" key="1">
    <source>
        <dbReference type="ARBA" id="ARBA00000707"/>
    </source>
</evidence>
<dbReference type="EMBL" id="JARQWQ010000014">
    <property type="protein sequence ID" value="KAK2567495.1"/>
    <property type="molecule type" value="Genomic_DNA"/>
</dbReference>
<dbReference type="InterPro" id="IPR038765">
    <property type="entry name" value="Papain-like_cys_pep_sf"/>
</dbReference>
<dbReference type="PANTHER" id="PTHR12931:SF15">
    <property type="entry name" value="UBIQUITIN THIOESTERASE OTUBAIN-LIKE"/>
    <property type="match status" value="1"/>
</dbReference>
<keyword evidence="6" id="KW-0378">Hydrolase</keyword>
<dbReference type="FunFam" id="1.20.1300.20:FF:000001">
    <property type="entry name" value="Ubiquitin thioesterase OTUB1"/>
    <property type="match status" value="1"/>
</dbReference>
<dbReference type="SUPFAM" id="SSF54001">
    <property type="entry name" value="Cysteine proteinases"/>
    <property type="match status" value="1"/>
</dbReference>
<evidence type="ECO:0000259" key="8">
    <source>
        <dbReference type="PROSITE" id="PS50802"/>
    </source>
</evidence>
<sequence>MFKIQLKNDKLLKVWCHFLCKGFLVEMRGDQLLLPCGKTVKTMVARLPRICVFKMADDCSPSDVGRNYDEAIKVQVENIHKEIADMQSLVSEKMDICVLGKEYSADDYIYQSKIKDLALNYSHVRKTRGDGNCFYRAFGFAYMELLIGNQAEYDRFKNLASQSKDDLVSLGFPSFTVEDFYQVFMETIEDVGKHQCAEELLKTFQDEGLSNYIVVYLRLLTSAQLQRKSDFFENFIEGGRTTKEFCSQEVEPMARESDHIHIIALTDALGVCVRVVYVDRSGDSSVNHHDFPEDGSRPAVVLLYRPGHYDILYHKQL</sequence>
<organism evidence="9 10">
    <name type="scientific">Acropora cervicornis</name>
    <name type="common">Staghorn coral</name>
    <dbReference type="NCBI Taxonomy" id="6130"/>
    <lineage>
        <taxon>Eukaryota</taxon>
        <taxon>Metazoa</taxon>
        <taxon>Cnidaria</taxon>
        <taxon>Anthozoa</taxon>
        <taxon>Hexacorallia</taxon>
        <taxon>Scleractinia</taxon>
        <taxon>Astrocoeniina</taxon>
        <taxon>Acroporidae</taxon>
        <taxon>Acropora</taxon>
    </lineage>
</organism>
<keyword evidence="5" id="KW-0833">Ubl conjugation pathway</keyword>
<comment type="catalytic activity">
    <reaction evidence="1">
        <text>Thiol-dependent hydrolysis of ester, thioester, amide, peptide and isopeptide bonds formed by the C-terminal Gly of ubiquitin (a 76-residue protein attached to proteins as an intracellular targeting signal).</text>
        <dbReference type="EC" id="3.4.19.12"/>
    </reaction>
</comment>
<evidence type="ECO:0000256" key="6">
    <source>
        <dbReference type="ARBA" id="ARBA00022801"/>
    </source>
</evidence>
<dbReference type="Gene3D" id="3.30.200.60">
    <property type="entry name" value="Peptidase C65 Otubain, subdomain 1"/>
    <property type="match status" value="1"/>
</dbReference>
<feature type="domain" description="OTU" evidence="8">
    <location>
        <begin position="122"/>
        <end position="315"/>
    </location>
</feature>
<dbReference type="InterPro" id="IPR042468">
    <property type="entry name" value="Peptidase_C65_otubain_sub1"/>
</dbReference>
<dbReference type="PROSITE" id="PS50802">
    <property type="entry name" value="OTU"/>
    <property type="match status" value="1"/>
</dbReference>
<dbReference type="InterPro" id="IPR003323">
    <property type="entry name" value="OTU_dom"/>
</dbReference>
<reference evidence="9" key="1">
    <citation type="journal article" date="2023" name="G3 (Bethesda)">
        <title>Whole genome assembly and annotation of the endangered Caribbean coral Acropora cervicornis.</title>
        <authorList>
            <person name="Selwyn J.D."/>
            <person name="Vollmer S.V."/>
        </authorList>
    </citation>
    <scope>NUCLEOTIDE SEQUENCE</scope>
    <source>
        <strain evidence="9">K2</strain>
    </source>
</reference>
<evidence type="ECO:0000256" key="2">
    <source>
        <dbReference type="ARBA" id="ARBA00006579"/>
    </source>
</evidence>
<proteinExistence type="inferred from homology"/>
<name>A0AAD9QU91_ACRCE</name>
<dbReference type="InterPro" id="IPR042467">
    <property type="entry name" value="Peptidase_C65_otubain_sub2"/>
</dbReference>
<accession>A0AAD9QU91</accession>
<gene>
    <name evidence="9" type="ORF">P5673_008319</name>
</gene>
<protein>
    <recommendedName>
        <fullName evidence="3">ubiquitinyl hydrolase 1</fullName>
        <ecNumber evidence="3">3.4.19.12</ecNumber>
    </recommendedName>
</protein>
<dbReference type="GO" id="GO:0005634">
    <property type="term" value="C:nucleus"/>
    <property type="evidence" value="ECO:0007669"/>
    <property type="project" value="TreeGrafter"/>
</dbReference>
<keyword evidence="4" id="KW-0645">Protease</keyword>
<reference evidence="9" key="2">
    <citation type="journal article" date="2023" name="Science">
        <title>Genomic signatures of disease resistance in endangered staghorn corals.</title>
        <authorList>
            <person name="Vollmer S.V."/>
            <person name="Selwyn J.D."/>
            <person name="Despard B.A."/>
            <person name="Roesel C.L."/>
        </authorList>
    </citation>
    <scope>NUCLEOTIDE SEQUENCE</scope>
    <source>
        <strain evidence="9">K2</strain>
    </source>
</reference>
<comment type="caution">
    <text evidence="9">The sequence shown here is derived from an EMBL/GenBank/DDBJ whole genome shotgun (WGS) entry which is preliminary data.</text>
</comment>
<dbReference type="Proteomes" id="UP001249851">
    <property type="component" value="Unassembled WGS sequence"/>
</dbReference>
<dbReference type="EC" id="3.4.19.12" evidence="3"/>
<evidence type="ECO:0000313" key="10">
    <source>
        <dbReference type="Proteomes" id="UP001249851"/>
    </source>
</evidence>
<dbReference type="GO" id="GO:0043130">
    <property type="term" value="F:ubiquitin binding"/>
    <property type="evidence" value="ECO:0007669"/>
    <property type="project" value="TreeGrafter"/>
</dbReference>
<dbReference type="GO" id="GO:0004843">
    <property type="term" value="F:cysteine-type deubiquitinase activity"/>
    <property type="evidence" value="ECO:0007669"/>
    <property type="project" value="UniProtKB-EC"/>
</dbReference>
<dbReference type="CDD" id="cd22763">
    <property type="entry name" value="OTUB1"/>
    <property type="match status" value="1"/>
</dbReference>
<dbReference type="AlphaFoldDB" id="A0AAD9QU91"/>